<feature type="compositionally biased region" description="Polar residues" evidence="1">
    <location>
        <begin position="85"/>
        <end position="103"/>
    </location>
</feature>
<feature type="region of interest" description="Disordered" evidence="1">
    <location>
        <begin position="79"/>
        <end position="117"/>
    </location>
</feature>
<keyword evidence="3" id="KW-1185">Reference proteome</keyword>
<name>A0A3E0WXF1_9GAMM</name>
<dbReference type="Proteomes" id="UP000256763">
    <property type="component" value="Unassembled WGS sequence"/>
</dbReference>
<reference evidence="3" key="1">
    <citation type="submission" date="2017-05" db="EMBL/GenBank/DDBJ databases">
        <authorList>
            <person name="Sharma S."/>
            <person name="Sidhu C."/>
            <person name="Pinnaka A.K."/>
        </authorList>
    </citation>
    <scope>NUCLEOTIDE SEQUENCE [LARGE SCALE GENOMIC DNA]</scope>
    <source>
        <strain evidence="3">AK93</strain>
    </source>
</reference>
<accession>A0A3E0WXF1</accession>
<dbReference type="AlphaFoldDB" id="A0A3E0WXF1"/>
<evidence type="ECO:0000313" key="3">
    <source>
        <dbReference type="Proteomes" id="UP000256763"/>
    </source>
</evidence>
<dbReference type="EMBL" id="NFZW01000008">
    <property type="protein sequence ID" value="RFA36841.1"/>
    <property type="molecule type" value="Genomic_DNA"/>
</dbReference>
<organism evidence="2 3">
    <name type="scientific">Alkalilimnicola ehrlichii</name>
    <dbReference type="NCBI Taxonomy" id="351052"/>
    <lineage>
        <taxon>Bacteria</taxon>
        <taxon>Pseudomonadati</taxon>
        <taxon>Pseudomonadota</taxon>
        <taxon>Gammaproteobacteria</taxon>
        <taxon>Chromatiales</taxon>
        <taxon>Ectothiorhodospiraceae</taxon>
        <taxon>Alkalilimnicola</taxon>
    </lineage>
</organism>
<sequence length="117" mass="13033">MYTRKAIEIAQKMRRHIRSEFGEQIPLATPDLVERLFAYVPRSRTAVLARLAAELEKETASAQSTAEPLKQENVTYYRGAALSPSAPSKPQDTSGPTLTTDTAASKPRRIYRGQIIE</sequence>
<proteinExistence type="predicted"/>
<comment type="caution">
    <text evidence="2">The sequence shown here is derived from an EMBL/GenBank/DDBJ whole genome shotgun (WGS) entry which is preliminary data.</text>
</comment>
<gene>
    <name evidence="2" type="ORF">CAL65_09980</name>
</gene>
<dbReference type="RefSeq" id="WP_116302100.1">
    <property type="nucleotide sequence ID" value="NZ_NFZV01000008.1"/>
</dbReference>
<protein>
    <submittedName>
        <fullName evidence="2">Uncharacterized protein</fullName>
    </submittedName>
</protein>
<evidence type="ECO:0000313" key="2">
    <source>
        <dbReference type="EMBL" id="RFA36841.1"/>
    </source>
</evidence>
<evidence type="ECO:0000256" key="1">
    <source>
        <dbReference type="SAM" id="MobiDB-lite"/>
    </source>
</evidence>